<sequence>MNSRPTWWEELRVDIPFADQPAVYILTLAVLVFFARAFGDQKSNLPELNPKKAFEFTNRRRVSEFFPRSAALLAEGRSRFGNKLYKAYCDWGEVIVLSPQHIEELRSDARLSFLVPANDVYPIFSAMLVIDTVAHMDSQDTHGYIPGFDAFSLDDKLAKIVTKYLTKALTKLTAPISQEATFAMRAVLTDSPEWHVMSPKEDLVRVVSQMSTRIFMGEELCRNEEWTKASGDYTITAFKATDEVRAWPRLLRPIVHWAMPVCQDLRQQLVKANNALEPHIKKRNAIKAAALAKGQPSPFDDLVEWWETEYGPSNEHARHQLTLTVVAIHTTSDLLQQTMIDVAMNPEILAPLREEVITVLGSQGLKKTALYNLKLMDSVIKESQRMKPALLGLWSRQALADVELSDGYVIKKGQRVLGEGTHMWNSEYWKDADKFDGYRFLRLREAAEGERDEDSKTAHLVSTSSRHLGFGHGIHACPGRFFAANEIKIALCHILLKYDWKLPDGFQPKATTFGMSIIPDPATKFLIRRRKEELDLDSLEC</sequence>
<dbReference type="SUPFAM" id="SSF48264">
    <property type="entry name" value="Cytochrome P450"/>
    <property type="match status" value="1"/>
</dbReference>
<dbReference type="Pfam" id="PF00067">
    <property type="entry name" value="p450"/>
    <property type="match status" value="1"/>
</dbReference>
<dbReference type="InterPro" id="IPR017972">
    <property type="entry name" value="Cyt_P450_CS"/>
</dbReference>
<keyword evidence="6 8" id="KW-0408">Iron</keyword>
<evidence type="ECO:0000256" key="7">
    <source>
        <dbReference type="ARBA" id="ARBA00023033"/>
    </source>
</evidence>
<gene>
    <name evidence="11" type="ORF">GCG54_00002832</name>
</gene>
<dbReference type="InterPro" id="IPR036396">
    <property type="entry name" value="Cyt_P450_sf"/>
</dbReference>
<protein>
    <submittedName>
        <fullName evidence="11">Cytochrome P450 monooxygenase eqxH</fullName>
    </submittedName>
</protein>
<proteinExistence type="inferred from homology"/>
<dbReference type="CDD" id="cd11041">
    <property type="entry name" value="CYP503A1-like"/>
    <property type="match status" value="1"/>
</dbReference>
<reference evidence="11" key="2">
    <citation type="submission" date="2020-03" db="EMBL/GenBank/DDBJ databases">
        <authorList>
            <person name="Fu F.-F."/>
            <person name="Chen J."/>
        </authorList>
    </citation>
    <scope>NUCLEOTIDE SEQUENCE</scope>
    <source>
        <strain evidence="11">Lc1</strain>
    </source>
</reference>
<dbReference type="EMBL" id="WVTB01000042">
    <property type="protein sequence ID" value="KAF3805487.1"/>
    <property type="molecule type" value="Genomic_DNA"/>
</dbReference>
<dbReference type="PROSITE" id="PS00086">
    <property type="entry name" value="CYTOCHROME_P450"/>
    <property type="match status" value="1"/>
</dbReference>
<dbReference type="GeneID" id="69009993"/>
<dbReference type="InterPro" id="IPR001128">
    <property type="entry name" value="Cyt_P450"/>
</dbReference>
<accession>A0A8H4FKH8</accession>
<keyword evidence="7 9" id="KW-0503">Monooxygenase</keyword>
<dbReference type="PRINTS" id="PR00465">
    <property type="entry name" value="EP450IV"/>
</dbReference>
<evidence type="ECO:0000313" key="12">
    <source>
        <dbReference type="Proteomes" id="UP000613401"/>
    </source>
</evidence>
<keyword evidence="5 9" id="KW-0560">Oxidoreductase</keyword>
<keyword evidence="3 8" id="KW-0349">Heme</keyword>
<dbReference type="GO" id="GO:0004497">
    <property type="term" value="F:monooxygenase activity"/>
    <property type="evidence" value="ECO:0007669"/>
    <property type="project" value="UniProtKB-KW"/>
</dbReference>
<comment type="similarity">
    <text evidence="2 9">Belongs to the cytochrome P450 family.</text>
</comment>
<dbReference type="GO" id="GO:0016705">
    <property type="term" value="F:oxidoreductase activity, acting on paired donors, with incorporation or reduction of molecular oxygen"/>
    <property type="evidence" value="ECO:0007669"/>
    <property type="project" value="InterPro"/>
</dbReference>
<evidence type="ECO:0000256" key="9">
    <source>
        <dbReference type="RuleBase" id="RU000461"/>
    </source>
</evidence>
<evidence type="ECO:0000256" key="2">
    <source>
        <dbReference type="ARBA" id="ARBA00010617"/>
    </source>
</evidence>
<evidence type="ECO:0000256" key="8">
    <source>
        <dbReference type="PIRSR" id="PIRSR602403-1"/>
    </source>
</evidence>
<dbReference type="PANTHER" id="PTHR46206">
    <property type="entry name" value="CYTOCHROME P450"/>
    <property type="match status" value="1"/>
</dbReference>
<keyword evidence="4 8" id="KW-0479">Metal-binding</keyword>
<name>A0A8H4FKH8_COLGL</name>
<evidence type="ECO:0000256" key="6">
    <source>
        <dbReference type="ARBA" id="ARBA00023004"/>
    </source>
</evidence>
<dbReference type="Proteomes" id="UP000613401">
    <property type="component" value="Unassembled WGS sequence"/>
</dbReference>
<evidence type="ECO:0000313" key="11">
    <source>
        <dbReference type="EMBL" id="KAF3805487.1"/>
    </source>
</evidence>
<feature type="transmembrane region" description="Helical" evidence="10">
    <location>
        <begin position="21"/>
        <end position="39"/>
    </location>
</feature>
<dbReference type="GO" id="GO:0020037">
    <property type="term" value="F:heme binding"/>
    <property type="evidence" value="ECO:0007669"/>
    <property type="project" value="InterPro"/>
</dbReference>
<evidence type="ECO:0000256" key="1">
    <source>
        <dbReference type="ARBA" id="ARBA00001971"/>
    </source>
</evidence>
<dbReference type="InterPro" id="IPR002403">
    <property type="entry name" value="Cyt_P450_E_grp-IV"/>
</dbReference>
<dbReference type="GO" id="GO:0005506">
    <property type="term" value="F:iron ion binding"/>
    <property type="evidence" value="ECO:0007669"/>
    <property type="project" value="InterPro"/>
</dbReference>
<keyword evidence="10" id="KW-1133">Transmembrane helix</keyword>
<reference evidence="11" key="1">
    <citation type="journal article" date="2020" name="Phytopathology">
        <title>Genome sequence and comparative analysis of Colletotrichum gloeosporioides isolated from Liriodendron leaves.</title>
        <authorList>
            <person name="Fu F.F."/>
            <person name="Hao Z."/>
            <person name="Wang P."/>
            <person name="Lu Y."/>
            <person name="Xue L.J."/>
            <person name="Wei G."/>
            <person name="Tian Y."/>
            <person name="Baishi H."/>
            <person name="Xu H."/>
            <person name="Shi J."/>
            <person name="Cheng T."/>
            <person name="Wang G."/>
            <person name="Yi Y."/>
            <person name="Chen J."/>
        </authorList>
    </citation>
    <scope>NUCLEOTIDE SEQUENCE</scope>
    <source>
        <strain evidence="11">Lc1</strain>
    </source>
</reference>
<feature type="binding site" description="axial binding residue" evidence="8">
    <location>
        <position position="477"/>
    </location>
    <ligand>
        <name>heme</name>
        <dbReference type="ChEBI" id="CHEBI:30413"/>
    </ligand>
    <ligandPart>
        <name>Fe</name>
        <dbReference type="ChEBI" id="CHEBI:18248"/>
    </ligandPart>
</feature>
<dbReference type="Gene3D" id="1.10.630.10">
    <property type="entry name" value="Cytochrome P450"/>
    <property type="match status" value="1"/>
</dbReference>
<evidence type="ECO:0000256" key="3">
    <source>
        <dbReference type="ARBA" id="ARBA00022617"/>
    </source>
</evidence>
<evidence type="ECO:0000256" key="5">
    <source>
        <dbReference type="ARBA" id="ARBA00023002"/>
    </source>
</evidence>
<comment type="caution">
    <text evidence="11">The sequence shown here is derived from an EMBL/GenBank/DDBJ whole genome shotgun (WGS) entry which is preliminary data.</text>
</comment>
<organism evidence="11 12">
    <name type="scientific">Colletotrichum gloeosporioides</name>
    <name type="common">Anthracnose fungus</name>
    <name type="synonym">Glomerella cingulata</name>
    <dbReference type="NCBI Taxonomy" id="474922"/>
    <lineage>
        <taxon>Eukaryota</taxon>
        <taxon>Fungi</taxon>
        <taxon>Dikarya</taxon>
        <taxon>Ascomycota</taxon>
        <taxon>Pezizomycotina</taxon>
        <taxon>Sordariomycetes</taxon>
        <taxon>Hypocreomycetidae</taxon>
        <taxon>Glomerellales</taxon>
        <taxon>Glomerellaceae</taxon>
        <taxon>Colletotrichum</taxon>
        <taxon>Colletotrichum gloeosporioides species complex</taxon>
    </lineage>
</organism>
<keyword evidence="10" id="KW-0812">Transmembrane</keyword>
<dbReference type="PANTHER" id="PTHR46206:SF2">
    <property type="entry name" value="CYTOCHROME P450 MONOOXYGENASE AUSG-RELATED"/>
    <property type="match status" value="1"/>
</dbReference>
<dbReference type="RefSeq" id="XP_045264646.1">
    <property type="nucleotide sequence ID" value="XM_045402915.1"/>
</dbReference>
<keyword evidence="12" id="KW-1185">Reference proteome</keyword>
<evidence type="ECO:0000256" key="4">
    <source>
        <dbReference type="ARBA" id="ARBA00022723"/>
    </source>
</evidence>
<dbReference type="AlphaFoldDB" id="A0A8H4FKH8"/>
<keyword evidence="10" id="KW-0472">Membrane</keyword>
<comment type="cofactor">
    <cofactor evidence="1 8">
        <name>heme</name>
        <dbReference type="ChEBI" id="CHEBI:30413"/>
    </cofactor>
</comment>
<evidence type="ECO:0000256" key="10">
    <source>
        <dbReference type="SAM" id="Phobius"/>
    </source>
</evidence>